<accession>A0A7W8B3M7</accession>
<evidence type="ECO:0000313" key="9">
    <source>
        <dbReference type="EMBL" id="MBB5109759.1"/>
    </source>
</evidence>
<dbReference type="InterPro" id="IPR029045">
    <property type="entry name" value="ClpP/crotonase-like_dom_sf"/>
</dbReference>
<dbReference type="PROSITE" id="PS00455">
    <property type="entry name" value="AMP_BINDING"/>
    <property type="match status" value="1"/>
</dbReference>
<dbReference type="Proteomes" id="UP000549009">
    <property type="component" value="Unassembled WGS sequence"/>
</dbReference>
<dbReference type="RefSeq" id="WP_184926765.1">
    <property type="nucleotide sequence ID" value="NZ_BMSQ01000043.1"/>
</dbReference>
<dbReference type="PANTHER" id="PTHR43113:SF1">
    <property type="entry name" value="1,4-DIHYDROXY-2-NAPHTHOYL-COA SYNTHASE, PEROXISOMAL"/>
    <property type="match status" value="1"/>
</dbReference>
<dbReference type="InterPro" id="IPR014748">
    <property type="entry name" value="Enoyl-CoA_hydra_C"/>
</dbReference>
<protein>
    <recommendedName>
        <fullName evidence="4 5">1,4-dihydroxy-2-naphthoyl-CoA synthase</fullName>
        <shortName evidence="5">DHNA-CoA synthase</shortName>
        <ecNumber evidence="4 5">4.1.3.36</ecNumber>
    </recommendedName>
</protein>
<keyword evidence="2 5" id="KW-0456">Lyase</keyword>
<feature type="binding site" description="in other chain" evidence="5">
    <location>
        <position position="463"/>
    </location>
    <ligand>
        <name>substrate</name>
        <note>ligand shared between two neighboring subunits</note>
    </ligand>
</feature>
<dbReference type="GO" id="GO:0008935">
    <property type="term" value="F:1,4-dihydroxy-2-naphthoyl-CoA synthase activity"/>
    <property type="evidence" value="ECO:0007669"/>
    <property type="project" value="UniProtKB-UniRule"/>
</dbReference>
<dbReference type="CDD" id="cd06558">
    <property type="entry name" value="crotonase-like"/>
    <property type="match status" value="1"/>
</dbReference>
<evidence type="ECO:0000256" key="5">
    <source>
        <dbReference type="HAMAP-Rule" id="MF_01934"/>
    </source>
</evidence>
<evidence type="ECO:0000256" key="6">
    <source>
        <dbReference type="SAM" id="MobiDB-lite"/>
    </source>
</evidence>
<dbReference type="InterPro" id="IPR001753">
    <property type="entry name" value="Enoyl-CoA_hydra/iso"/>
</dbReference>
<feature type="site" description="Important for catalysis" evidence="5">
    <location>
        <position position="520"/>
    </location>
</feature>
<comment type="caution">
    <text evidence="5">Lacks conserved residue(s) required for the propagation of feature annotation.</text>
</comment>
<gene>
    <name evidence="5" type="primary">menB</name>
    <name evidence="9" type="ORF">FHS40_008889</name>
</gene>
<keyword evidence="10" id="KW-1185">Reference proteome</keyword>
<dbReference type="InterPro" id="IPR020845">
    <property type="entry name" value="AMP-binding_CS"/>
</dbReference>
<feature type="binding site" evidence="5">
    <location>
        <position position="692"/>
    </location>
    <ligand>
        <name>substrate</name>
        <note>ligand shared between two neighboring subunits</note>
    </ligand>
</feature>
<sequence length="719" mass="77569">MNSRPVLALILPPGPRLYRALQEALSGTGPALCPFSPQMPAFHRKELLTALAPAAVETISGQQPWVPAGSRVDPEVAVVLATSGSSGTPKFAELSASALRYSARAALDRLAAEPGERWLCCLPTSHISGLQILTRSILTHTKPDIVPRFDVAVVAASDAAFLSVAPTQLRRLVDAQVDMSRFRAVLVGGAALSQDLRTAAQAHGARIVTTYGATETCGGCVYDGTPLTGVRVQLSDSGRVLLAGPVLFRGYRNNPGLTAAAWDGNWFQTQDLGVLRDGQLHVLGRADNVINTGGEKIAADRVARVLALHPHVRDVVVVGRPDPEWGERIVAVVVPGNAPPSLTELRAWAQTYLPPAAAPRELELVSAIPLLASGKPDRAQLATPTASPGAAPSARHAVGPRGEDRSTETLTRWCTAERTTMVSELFDPREWKPVDGFEFTDVTYHRAIDQGTVRIAFNRPTVRNAFRPHTVDELCRALDHARQWREIGCVLLTGNGPSSKDGGWAFCSGGDQRVRGKHGYQYTDDGTSVAIAPDQAGRLHILEAQRLIRFMGKVVICLVPGWAAGGGHSLHVVCDLTIASREHAQFKQTDADVGSFDGGFGSAYLARQVGQKFAREIFFLGDTYTADDAHRMGMVNSVVPHAELETTALHWAAQINRKSPTAQRMLKFAFNLIDDGLVGQQVFAGEATRLAYGTDEAAEGCDAFLRKRSPDWSRFPWHY</sequence>
<dbReference type="Gene3D" id="3.30.300.30">
    <property type="match status" value="1"/>
</dbReference>
<dbReference type="InterPro" id="IPR025110">
    <property type="entry name" value="AMP-bd_C"/>
</dbReference>
<dbReference type="AlphaFoldDB" id="A0A7W8B3M7"/>
<organism evidence="9 10">
    <name type="scientific">Streptomyces spectabilis</name>
    <dbReference type="NCBI Taxonomy" id="68270"/>
    <lineage>
        <taxon>Bacteria</taxon>
        <taxon>Bacillati</taxon>
        <taxon>Actinomycetota</taxon>
        <taxon>Actinomycetes</taxon>
        <taxon>Kitasatosporales</taxon>
        <taxon>Streptomycetaceae</taxon>
        <taxon>Streptomyces</taxon>
    </lineage>
</organism>
<dbReference type="EC" id="4.1.3.36" evidence="4 5"/>
<feature type="domain" description="AMP-binding enzyme C-terminal" evidence="8">
    <location>
        <begin position="304"/>
        <end position="375"/>
    </location>
</feature>
<dbReference type="InterPro" id="IPR000873">
    <property type="entry name" value="AMP-dep_synth/lig_dom"/>
</dbReference>
<evidence type="ECO:0000259" key="7">
    <source>
        <dbReference type="Pfam" id="PF00501"/>
    </source>
</evidence>
<dbReference type="SUPFAM" id="SSF56801">
    <property type="entry name" value="Acetyl-CoA synthetase-like"/>
    <property type="match status" value="1"/>
</dbReference>
<evidence type="ECO:0000256" key="3">
    <source>
        <dbReference type="ARBA" id="ARBA00054238"/>
    </source>
</evidence>
<feature type="binding site" description="in other chain" evidence="5">
    <location>
        <position position="589"/>
    </location>
    <ligand>
        <name>substrate</name>
        <note>ligand shared between two neighboring subunits</note>
    </ligand>
</feature>
<comment type="caution">
    <text evidence="9">The sequence shown here is derived from an EMBL/GenBank/DDBJ whole genome shotgun (WGS) entry which is preliminary data.</text>
</comment>
<evidence type="ECO:0000256" key="4">
    <source>
        <dbReference type="ARBA" id="ARBA00066833"/>
    </source>
</evidence>
<comment type="pathway">
    <text evidence="5">Quinol/quinone metabolism; menaquinone biosynthesis.</text>
</comment>
<dbReference type="InterPro" id="IPR010198">
    <property type="entry name" value="DHNA-CoA_synthase_MenB"/>
</dbReference>
<dbReference type="Gene3D" id="3.40.50.12780">
    <property type="entry name" value="N-terminal domain of ligase-like"/>
    <property type="match status" value="1"/>
</dbReference>
<proteinExistence type="inferred from homology"/>
<dbReference type="SUPFAM" id="SSF52096">
    <property type="entry name" value="ClpP/crotonase"/>
    <property type="match status" value="1"/>
</dbReference>
<comment type="function">
    <text evidence="3 5">Converts o-succinylbenzoyl-CoA (OSB-CoA) to 1,4-dihydroxy-2-naphthoyl-CoA (DHNA-CoA).</text>
</comment>
<feature type="binding site" description="in other chain" evidence="5">
    <location>
        <begin position="508"/>
        <end position="512"/>
    </location>
    <ligand>
        <name>substrate</name>
        <note>ligand shared between two neighboring subunits</note>
    </ligand>
</feature>
<dbReference type="FunFam" id="3.90.226.10:FF:000003">
    <property type="entry name" value="1,4-dihydroxy-2-naphthoyl-CoA synthase"/>
    <property type="match status" value="1"/>
</dbReference>
<dbReference type="Pfam" id="PF13193">
    <property type="entry name" value="AMP-binding_C"/>
    <property type="match status" value="1"/>
</dbReference>
<dbReference type="Pfam" id="PF00378">
    <property type="entry name" value="ECH_1"/>
    <property type="match status" value="1"/>
</dbReference>
<comment type="catalytic activity">
    <reaction evidence="1 5">
        <text>2-succinylbenzoyl-CoA + H(+) = 1,4-dihydroxy-2-naphthoyl-CoA + H2O</text>
        <dbReference type="Rhea" id="RHEA:26562"/>
        <dbReference type="ChEBI" id="CHEBI:15377"/>
        <dbReference type="ChEBI" id="CHEBI:15378"/>
        <dbReference type="ChEBI" id="CHEBI:57364"/>
        <dbReference type="ChEBI" id="CHEBI:58897"/>
        <dbReference type="EC" id="4.1.3.36"/>
    </reaction>
</comment>
<comment type="similarity">
    <text evidence="5">Belongs to the enoyl-CoA hydratase/isomerase family. MenB subfamily.</text>
</comment>
<dbReference type="NCBIfam" id="TIGR01929">
    <property type="entry name" value="menB"/>
    <property type="match status" value="1"/>
</dbReference>
<dbReference type="PANTHER" id="PTHR43113">
    <property type="entry name" value="NUCLEOSIDE-DIPHOSPHATE-SUGAR EPIMERASE"/>
    <property type="match status" value="1"/>
</dbReference>
<dbReference type="Gene3D" id="3.90.226.10">
    <property type="entry name" value="2-enoyl-CoA Hydratase, Chain A, domain 1"/>
    <property type="match status" value="1"/>
</dbReference>
<dbReference type="UniPathway" id="UPA00079"/>
<dbReference type="FunFam" id="1.10.12.10:FF:000003">
    <property type="entry name" value="1,4-dihydroxy-2-naphthoyl-CoA synthase"/>
    <property type="match status" value="1"/>
</dbReference>
<dbReference type="HAMAP" id="MF_01934">
    <property type="entry name" value="MenB"/>
    <property type="match status" value="1"/>
</dbReference>
<name>A0A7W8B3M7_STRST</name>
<dbReference type="InterPro" id="IPR042099">
    <property type="entry name" value="ANL_N_sf"/>
</dbReference>
<evidence type="ECO:0000259" key="8">
    <source>
        <dbReference type="Pfam" id="PF13193"/>
    </source>
</evidence>
<feature type="binding site" evidence="5">
    <location>
        <position position="707"/>
    </location>
    <ligand>
        <name>substrate</name>
        <note>ligand shared between two neighboring subunits</note>
    </ligand>
</feature>
<feature type="site" description="Important for catalysis" evidence="5">
    <location>
        <position position="692"/>
    </location>
</feature>
<reference evidence="9 10" key="1">
    <citation type="submission" date="2020-08" db="EMBL/GenBank/DDBJ databases">
        <title>Genomic Encyclopedia of Type Strains, Phase III (KMG-III): the genomes of soil and plant-associated and newly described type strains.</title>
        <authorList>
            <person name="Whitman W."/>
        </authorList>
    </citation>
    <scope>NUCLEOTIDE SEQUENCE [LARGE SCALE GENOMIC DNA]</scope>
    <source>
        <strain evidence="9 10">CECT 3146</strain>
    </source>
</reference>
<dbReference type="UniPathway" id="UPA01057">
    <property type="reaction ID" value="UER00167"/>
</dbReference>
<evidence type="ECO:0000256" key="1">
    <source>
        <dbReference type="ARBA" id="ARBA00000177"/>
    </source>
</evidence>
<dbReference type="NCBIfam" id="NF006186">
    <property type="entry name" value="PRK08321.1"/>
    <property type="match status" value="1"/>
</dbReference>
<feature type="binding site" description="in other chain" evidence="5">
    <location>
        <position position="520"/>
    </location>
    <ligand>
        <name>substrate</name>
        <note>ligand shared between two neighboring subunits</note>
    </ligand>
</feature>
<evidence type="ECO:0000256" key="2">
    <source>
        <dbReference type="ARBA" id="ARBA00023239"/>
    </source>
</evidence>
<feature type="compositionally biased region" description="Low complexity" evidence="6">
    <location>
        <begin position="382"/>
        <end position="394"/>
    </location>
</feature>
<comment type="pathway">
    <text evidence="5">Quinol/quinone metabolism; 1,4-dihydroxy-2-naphthoate biosynthesis; 1,4-dihydroxy-2-naphthoate from chorismate: step 6/7.</text>
</comment>
<evidence type="ECO:0000313" key="10">
    <source>
        <dbReference type="Proteomes" id="UP000549009"/>
    </source>
</evidence>
<feature type="site" description="Important for catalysis" evidence="5">
    <location>
        <position position="590"/>
    </location>
</feature>
<feature type="binding site" description="in other chain" evidence="5">
    <location>
        <begin position="562"/>
        <end position="566"/>
    </location>
    <ligand>
        <name>substrate</name>
        <note>ligand shared between two neighboring subunits</note>
    </ligand>
</feature>
<feature type="domain" description="AMP-dependent synthetase/ligase" evidence="7">
    <location>
        <begin position="68"/>
        <end position="231"/>
    </location>
</feature>
<dbReference type="GO" id="GO:0009234">
    <property type="term" value="P:menaquinone biosynthetic process"/>
    <property type="evidence" value="ECO:0007669"/>
    <property type="project" value="UniProtKB-UniRule"/>
</dbReference>
<feature type="binding site" description="in other chain" evidence="5">
    <location>
        <position position="595"/>
    </location>
    <ligand>
        <name>substrate</name>
        <note>ligand shared between two neighboring subunits</note>
    </ligand>
</feature>
<dbReference type="Pfam" id="PF00501">
    <property type="entry name" value="AMP-binding"/>
    <property type="match status" value="1"/>
</dbReference>
<dbReference type="EMBL" id="JACHJD010000037">
    <property type="protein sequence ID" value="MBB5109759.1"/>
    <property type="molecule type" value="Genomic_DNA"/>
</dbReference>
<feature type="region of interest" description="Disordered" evidence="6">
    <location>
        <begin position="378"/>
        <end position="408"/>
    </location>
</feature>
<dbReference type="InterPro" id="IPR045851">
    <property type="entry name" value="AMP-bd_C_sf"/>
</dbReference>
<keyword evidence="5" id="KW-0474">Menaquinone biosynthesis</keyword>
<dbReference type="Gene3D" id="1.10.12.10">
    <property type="entry name" value="Lyase 2-enoyl-coa Hydratase, Chain A, domain 2"/>
    <property type="match status" value="1"/>
</dbReference>